<dbReference type="AlphaFoldDB" id="A0A7K3WRE2"/>
<dbReference type="Proteomes" id="UP000486602">
    <property type="component" value="Unassembled WGS sequence"/>
</dbReference>
<dbReference type="PANTHER" id="PTHR46825:SF8">
    <property type="entry name" value="BETA-LACTAMASE-RELATED"/>
    <property type="match status" value="1"/>
</dbReference>
<proteinExistence type="predicted"/>
<protein>
    <submittedName>
        <fullName evidence="2">Beta-lactamase family protein</fullName>
    </submittedName>
</protein>
<accession>A0A7K3WRE2</accession>
<dbReference type="PANTHER" id="PTHR46825">
    <property type="entry name" value="D-ALANYL-D-ALANINE-CARBOXYPEPTIDASE/ENDOPEPTIDASE AMPH"/>
    <property type="match status" value="1"/>
</dbReference>
<dbReference type="SUPFAM" id="SSF56601">
    <property type="entry name" value="beta-lactamase/transpeptidase-like"/>
    <property type="match status" value="1"/>
</dbReference>
<gene>
    <name evidence="2" type="ORF">G3O08_12090</name>
</gene>
<dbReference type="Gene3D" id="3.40.710.10">
    <property type="entry name" value="DD-peptidase/beta-lactamase superfamily"/>
    <property type="match status" value="1"/>
</dbReference>
<keyword evidence="3" id="KW-1185">Reference proteome</keyword>
<name>A0A7K3WRE2_9FLAO</name>
<comment type="caution">
    <text evidence="2">The sequence shown here is derived from an EMBL/GenBank/DDBJ whole genome shotgun (WGS) entry which is preliminary data.</text>
</comment>
<dbReference type="InterPro" id="IPR012338">
    <property type="entry name" value="Beta-lactam/transpept-like"/>
</dbReference>
<reference evidence="2 3" key="1">
    <citation type="submission" date="2020-02" db="EMBL/GenBank/DDBJ databases">
        <title>Out from the shadows clarifying the taxonomy of the family Cryomorphaceae and related taxa by utilizing the GTDB taxonomic framework.</title>
        <authorList>
            <person name="Bowman J.P."/>
        </authorList>
    </citation>
    <scope>NUCLEOTIDE SEQUENCE [LARGE SCALE GENOMIC DNA]</scope>
    <source>
        <strain evidence="2 3">QSSC 1-22</strain>
    </source>
</reference>
<evidence type="ECO:0000313" key="2">
    <source>
        <dbReference type="EMBL" id="NEN24243.1"/>
    </source>
</evidence>
<dbReference type="InterPro" id="IPR001466">
    <property type="entry name" value="Beta-lactam-related"/>
</dbReference>
<sequence length="376" mass="41179">MTSKIWIKASLFCFLLPVLWLISCKPTPPSEAANELFAEKGIDSTQAALIFNKTDYFPNRTQVSIAILTDSGTVFLGVISRNDTILSVHNQDVHFEIGSITKVMTATLLADFVVRDKLKLTDSISTHLPVVMKDSTEITFEQLANNTSGLPNVPTGMLLTSLLSMRNPYKNFDEKTLAAYLENDLSLSNPPGKSYSDSNLGFGLLGYTLSKVDEKSIDDLLEERIFKKYKMSATTTHREDIKNTLVPGLNKDGKHTSNWDMAALGGAGAALSTAEDLAKFAKAHCDTADKVLALTRNPTFNQDDKTEIGLAWRITRSENGNMLYSQRGSTGGYTSCMIIDPNNCRAVVVLSNVSGSNAYSGNLEELCFGLMKSVER</sequence>
<dbReference type="PROSITE" id="PS51257">
    <property type="entry name" value="PROKAR_LIPOPROTEIN"/>
    <property type="match status" value="1"/>
</dbReference>
<evidence type="ECO:0000259" key="1">
    <source>
        <dbReference type="Pfam" id="PF00144"/>
    </source>
</evidence>
<dbReference type="Pfam" id="PF00144">
    <property type="entry name" value="Beta-lactamase"/>
    <property type="match status" value="1"/>
</dbReference>
<dbReference type="RefSeq" id="WP_163285636.1">
    <property type="nucleotide sequence ID" value="NZ_JAAGVY010000022.1"/>
</dbReference>
<dbReference type="EMBL" id="JAAGVY010000022">
    <property type="protein sequence ID" value="NEN24243.1"/>
    <property type="molecule type" value="Genomic_DNA"/>
</dbReference>
<organism evidence="2 3">
    <name type="scientific">Cryomorpha ignava</name>
    <dbReference type="NCBI Taxonomy" id="101383"/>
    <lineage>
        <taxon>Bacteria</taxon>
        <taxon>Pseudomonadati</taxon>
        <taxon>Bacteroidota</taxon>
        <taxon>Flavobacteriia</taxon>
        <taxon>Flavobacteriales</taxon>
        <taxon>Cryomorphaceae</taxon>
        <taxon>Cryomorpha</taxon>
    </lineage>
</organism>
<evidence type="ECO:0000313" key="3">
    <source>
        <dbReference type="Proteomes" id="UP000486602"/>
    </source>
</evidence>
<dbReference type="InterPro" id="IPR050491">
    <property type="entry name" value="AmpC-like"/>
</dbReference>
<feature type="domain" description="Beta-lactamase-related" evidence="1">
    <location>
        <begin position="65"/>
        <end position="359"/>
    </location>
</feature>